<protein>
    <submittedName>
        <fullName evidence="1">Uncharacterized protein</fullName>
    </submittedName>
</protein>
<name>A0AAN8APS1_ELEMC</name>
<proteinExistence type="predicted"/>
<dbReference type="EMBL" id="JAUZQC010000011">
    <property type="protein sequence ID" value="KAK5864059.1"/>
    <property type="molecule type" value="Genomic_DNA"/>
</dbReference>
<reference evidence="1 2" key="1">
    <citation type="journal article" date="2023" name="Genes (Basel)">
        <title>Chromosome-Level Genome Assembly and Circadian Gene Repertoire of the Patagonia Blennie Eleginops maclovinus-The Closest Ancestral Proxy of Antarctic Cryonotothenioids.</title>
        <authorList>
            <person name="Cheng C.C."/>
            <person name="Rivera-Colon A.G."/>
            <person name="Minhas B.F."/>
            <person name="Wilson L."/>
            <person name="Rayamajhi N."/>
            <person name="Vargas-Chacoff L."/>
            <person name="Catchen J.M."/>
        </authorList>
    </citation>
    <scope>NUCLEOTIDE SEQUENCE [LARGE SCALE GENOMIC DNA]</scope>
    <source>
        <strain evidence="1">JMC-PN-2008</strain>
    </source>
</reference>
<keyword evidence="2" id="KW-1185">Reference proteome</keyword>
<evidence type="ECO:0000313" key="1">
    <source>
        <dbReference type="EMBL" id="KAK5864059.1"/>
    </source>
</evidence>
<sequence>MLSGCSISISFVCPLSHVKTDWPKGRLTGGSAGLPVGGGDGRGRTGCSVFPSCAARSSSCPLGCLHLSNHSARPLSSAASPQ</sequence>
<accession>A0AAN8APS1</accession>
<dbReference type="Proteomes" id="UP001346869">
    <property type="component" value="Unassembled WGS sequence"/>
</dbReference>
<dbReference type="AlphaFoldDB" id="A0AAN8APS1"/>
<evidence type="ECO:0000313" key="2">
    <source>
        <dbReference type="Proteomes" id="UP001346869"/>
    </source>
</evidence>
<organism evidence="1 2">
    <name type="scientific">Eleginops maclovinus</name>
    <name type="common">Patagonian blennie</name>
    <name type="synonym">Eleginus maclovinus</name>
    <dbReference type="NCBI Taxonomy" id="56733"/>
    <lineage>
        <taxon>Eukaryota</taxon>
        <taxon>Metazoa</taxon>
        <taxon>Chordata</taxon>
        <taxon>Craniata</taxon>
        <taxon>Vertebrata</taxon>
        <taxon>Euteleostomi</taxon>
        <taxon>Actinopterygii</taxon>
        <taxon>Neopterygii</taxon>
        <taxon>Teleostei</taxon>
        <taxon>Neoteleostei</taxon>
        <taxon>Acanthomorphata</taxon>
        <taxon>Eupercaria</taxon>
        <taxon>Perciformes</taxon>
        <taxon>Notothenioidei</taxon>
        <taxon>Eleginopidae</taxon>
        <taxon>Eleginops</taxon>
    </lineage>
</organism>
<reference evidence="1 2" key="2">
    <citation type="journal article" date="2023" name="Mol. Biol. Evol.">
        <title>Genomics of Secondarily Temperate Adaptation in the Only Non-Antarctic Icefish.</title>
        <authorList>
            <person name="Rivera-Colon A.G."/>
            <person name="Rayamajhi N."/>
            <person name="Minhas B.F."/>
            <person name="Madrigal G."/>
            <person name="Bilyk K.T."/>
            <person name="Yoon V."/>
            <person name="Hune M."/>
            <person name="Gregory S."/>
            <person name="Cheng C.H.C."/>
            <person name="Catchen J.M."/>
        </authorList>
    </citation>
    <scope>NUCLEOTIDE SEQUENCE [LARGE SCALE GENOMIC DNA]</scope>
    <source>
        <strain evidence="1">JMC-PN-2008</strain>
    </source>
</reference>
<comment type="caution">
    <text evidence="1">The sequence shown here is derived from an EMBL/GenBank/DDBJ whole genome shotgun (WGS) entry which is preliminary data.</text>
</comment>
<gene>
    <name evidence="1" type="ORF">PBY51_001033</name>
</gene>